<dbReference type="Proteomes" id="UP000000376">
    <property type="component" value="Chromosome"/>
</dbReference>
<dbReference type="EMBL" id="CP002045">
    <property type="protein sequence ID" value="ADH92226.1"/>
    <property type="molecule type" value="Genomic_DNA"/>
</dbReference>
<evidence type="ECO:0000259" key="2">
    <source>
        <dbReference type="Pfam" id="PF01205"/>
    </source>
</evidence>
<dbReference type="Gene3D" id="3.30.230.30">
    <property type="entry name" value="Impact, N-terminal domain"/>
    <property type="match status" value="1"/>
</dbReference>
<dbReference type="SUPFAM" id="SSF54211">
    <property type="entry name" value="Ribosomal protein S5 domain 2-like"/>
    <property type="match status" value="1"/>
</dbReference>
<keyword evidence="4" id="KW-1185">Reference proteome</keyword>
<dbReference type="STRING" id="644284.Arch_0478"/>
<dbReference type="InterPro" id="IPR020569">
    <property type="entry name" value="UPF0029_Impact_CS"/>
</dbReference>
<dbReference type="AlphaFoldDB" id="D7BMS7"/>
<dbReference type="PROSITE" id="PS00910">
    <property type="entry name" value="UPF0029"/>
    <property type="match status" value="1"/>
</dbReference>
<dbReference type="KEGG" id="ahe:Arch_0478"/>
<dbReference type="InterPro" id="IPR020568">
    <property type="entry name" value="Ribosomal_Su5_D2-typ_SF"/>
</dbReference>
<comment type="similarity">
    <text evidence="1">Belongs to the IMPACT family.</text>
</comment>
<accession>D7BMS7</accession>
<dbReference type="OrthoDB" id="9813771at2"/>
<dbReference type="InterPro" id="IPR001498">
    <property type="entry name" value="Impact_N"/>
</dbReference>
<reference evidence="3 4" key="1">
    <citation type="journal article" date="2010" name="Stand. Genomic Sci.">
        <title>Complete genome sequence of Arcanobacterium haemolyticum type strain (11018).</title>
        <authorList>
            <person name="Yasawong M."/>
            <person name="Teshima H."/>
            <person name="Lapidus A."/>
            <person name="Nolan M."/>
            <person name="Lucas S."/>
            <person name="Glavina Del Rio T."/>
            <person name="Tice H."/>
            <person name="Cheng J."/>
            <person name="Bruce D."/>
            <person name="Detter C."/>
            <person name="Tapia R."/>
            <person name="Han C."/>
            <person name="Goodwin L."/>
            <person name="Pitluck S."/>
            <person name="Liolios K."/>
            <person name="Ivanova N."/>
            <person name="Mavromatis K."/>
            <person name="Mikhailova N."/>
            <person name="Pati A."/>
            <person name="Chen A."/>
            <person name="Palaniappan K."/>
            <person name="Land M."/>
            <person name="Hauser L."/>
            <person name="Chang Y."/>
            <person name="Jeffries C."/>
            <person name="Rohde M."/>
            <person name="Sikorski J."/>
            <person name="Pukall R."/>
            <person name="Goker M."/>
            <person name="Woyke T."/>
            <person name="Bristow J."/>
            <person name="Eisen J."/>
            <person name="Markowitz V."/>
            <person name="Hugenholtz P."/>
            <person name="Kyrpides N."/>
            <person name="Klenk H."/>
        </authorList>
    </citation>
    <scope>NUCLEOTIDE SEQUENCE [LARGE SCALE GENOMIC DNA]</scope>
    <source>
        <strain evidence="4">ATCC 9345 / DSM 20595 / CCUG 17215 / LMG 16163 / NBRC 15585 / NCTC 8452 / 11018</strain>
    </source>
</reference>
<proteinExistence type="inferred from homology"/>
<dbReference type="InterPro" id="IPR023582">
    <property type="entry name" value="Impact"/>
</dbReference>
<dbReference type="PANTHER" id="PTHR16301:SF20">
    <property type="entry name" value="IMPACT FAMILY MEMBER YIGZ"/>
    <property type="match status" value="1"/>
</dbReference>
<protein>
    <recommendedName>
        <fullName evidence="2">Impact N-terminal domain-containing protein</fullName>
    </recommendedName>
</protein>
<gene>
    <name evidence="3" type="ordered locus">Arch_0478</name>
</gene>
<dbReference type="GO" id="GO:0006446">
    <property type="term" value="P:regulation of translational initiation"/>
    <property type="evidence" value="ECO:0007669"/>
    <property type="project" value="TreeGrafter"/>
</dbReference>
<organism evidence="3 4">
    <name type="scientific">Arcanobacterium haemolyticum (strain ATCC 9345 / DSM 20595 / CCM 5947 / CCUG 17215 / LMG 16163 / NBRC 15585 / NCTC 8452 / 11018)</name>
    <dbReference type="NCBI Taxonomy" id="644284"/>
    <lineage>
        <taxon>Bacteria</taxon>
        <taxon>Bacillati</taxon>
        <taxon>Actinomycetota</taxon>
        <taxon>Actinomycetes</taxon>
        <taxon>Actinomycetales</taxon>
        <taxon>Actinomycetaceae</taxon>
        <taxon>Arcanobacterium</taxon>
    </lineage>
</organism>
<evidence type="ECO:0000256" key="1">
    <source>
        <dbReference type="ARBA" id="ARBA00007665"/>
    </source>
</evidence>
<dbReference type="GO" id="GO:0005737">
    <property type="term" value="C:cytoplasm"/>
    <property type="evidence" value="ECO:0007669"/>
    <property type="project" value="TreeGrafter"/>
</dbReference>
<dbReference type="PANTHER" id="PTHR16301">
    <property type="entry name" value="IMPACT-RELATED"/>
    <property type="match status" value="1"/>
</dbReference>
<sequence>MITLLRLPAGTELRSELEIKRSRFITLIRRVESADSARQLVADARAEFPDARHHCSAYVVSVPGAQPLSHSSDDGEPSGTAGRPMLDVLTGGGLTDIAAVVVRYFGGTLLGTGGLVRAYSDAVRLTLSDTPLVQPVTRSIQRLVLPHASAGKFEAEARGRGYAVVETLYESDGVVFRVAVDNVDQFGIFVSENSRGEIEPIPDGSLILDQPAGTCSL</sequence>
<dbReference type="Pfam" id="PF01205">
    <property type="entry name" value="Impact_N"/>
    <property type="match status" value="1"/>
</dbReference>
<feature type="domain" description="Impact N-terminal" evidence="2">
    <location>
        <begin position="20"/>
        <end position="126"/>
    </location>
</feature>
<evidence type="ECO:0000313" key="4">
    <source>
        <dbReference type="Proteomes" id="UP000000376"/>
    </source>
</evidence>
<dbReference type="RefSeq" id="WP_013169724.1">
    <property type="nucleotide sequence ID" value="NC_014218.1"/>
</dbReference>
<name>D7BMS7_ARCHD</name>
<dbReference type="InterPro" id="IPR036956">
    <property type="entry name" value="Impact_N_sf"/>
</dbReference>
<dbReference type="eggNOG" id="COG1739">
    <property type="taxonomic scope" value="Bacteria"/>
</dbReference>
<evidence type="ECO:0000313" key="3">
    <source>
        <dbReference type="EMBL" id="ADH92226.1"/>
    </source>
</evidence>
<dbReference type="HOGENOM" id="CLU_083552_2_0_11"/>